<protein>
    <submittedName>
        <fullName evidence="1">Uncharacterized protein</fullName>
    </submittedName>
</protein>
<proteinExistence type="predicted"/>
<dbReference type="EMBL" id="CM041534">
    <property type="protein sequence ID" value="KAI3373321.1"/>
    <property type="molecule type" value="Genomic_DNA"/>
</dbReference>
<accession>A0ACB8X007</accession>
<name>A0ACB8X007_9TELE</name>
<organism evidence="1 2">
    <name type="scientific">Scortum barcoo</name>
    <name type="common">barcoo grunter</name>
    <dbReference type="NCBI Taxonomy" id="214431"/>
    <lineage>
        <taxon>Eukaryota</taxon>
        <taxon>Metazoa</taxon>
        <taxon>Chordata</taxon>
        <taxon>Craniata</taxon>
        <taxon>Vertebrata</taxon>
        <taxon>Euteleostomi</taxon>
        <taxon>Actinopterygii</taxon>
        <taxon>Neopterygii</taxon>
        <taxon>Teleostei</taxon>
        <taxon>Neoteleostei</taxon>
        <taxon>Acanthomorphata</taxon>
        <taxon>Eupercaria</taxon>
        <taxon>Centrarchiformes</taxon>
        <taxon>Terapontoidei</taxon>
        <taxon>Terapontidae</taxon>
        <taxon>Scortum</taxon>
    </lineage>
</organism>
<reference evidence="1" key="1">
    <citation type="submission" date="2022-04" db="EMBL/GenBank/DDBJ databases">
        <title>Jade perch genome.</title>
        <authorList>
            <person name="Chao B."/>
        </authorList>
    </citation>
    <scope>NUCLEOTIDE SEQUENCE</scope>
    <source>
        <strain evidence="1">CB-2022</strain>
    </source>
</reference>
<gene>
    <name evidence="1" type="ORF">L3Q82_006617</name>
</gene>
<dbReference type="Proteomes" id="UP000831701">
    <property type="component" value="Chromosome 4"/>
</dbReference>
<comment type="caution">
    <text evidence="1">The sequence shown here is derived from an EMBL/GenBank/DDBJ whole genome shotgun (WGS) entry which is preliminary data.</text>
</comment>
<evidence type="ECO:0000313" key="2">
    <source>
        <dbReference type="Proteomes" id="UP000831701"/>
    </source>
</evidence>
<sequence>MDSTTDGLRAASVSIRNQEIEKPLHIVIEQGLCHVTEQENAEDLSGSDHADTQDQTEGLISQESDTEPAVPAVSADISENEMSDDDATKQRLVVLLLTGLLLHTQKKARLSLCQEDLRSITLSLRDKALGEIKFADIVIDSEGKTVKRVYKALFGDLCRHFGCATALLKAVVSQDADDLVIQALKTHITNPNPTPKKNAVVRFFSSVGKVMAKPFTGCFSRRRFCSNKYNSHFCCDCNLHEHFSLTNTEKPQ</sequence>
<evidence type="ECO:0000313" key="1">
    <source>
        <dbReference type="EMBL" id="KAI3373321.1"/>
    </source>
</evidence>
<keyword evidence="2" id="KW-1185">Reference proteome</keyword>